<keyword evidence="3" id="KW-0812">Transmembrane</keyword>
<dbReference type="Proteomes" id="UP000189704">
    <property type="component" value="Unplaced"/>
</dbReference>
<dbReference type="InterPro" id="IPR006759">
    <property type="entry name" value="Glyco_transf_54"/>
</dbReference>
<dbReference type="STRING" id="1868482.ENSTSYP00000014634"/>
<dbReference type="RefSeq" id="XP_008053100.1">
    <property type="nucleotide sequence ID" value="XM_008054909.1"/>
</dbReference>
<dbReference type="CTD" id="152586"/>
<evidence type="ECO:0000256" key="1">
    <source>
        <dbReference type="ARBA" id="ARBA00004323"/>
    </source>
</evidence>
<keyword evidence="5" id="KW-0175">Coiled coil</keyword>
<gene>
    <name evidence="9" type="primary">MGAT4D</name>
</gene>
<dbReference type="OrthoDB" id="2016523at2759"/>
<keyword evidence="3" id="KW-0735">Signal-anchor</keyword>
<dbReference type="AlphaFoldDB" id="A0A1U7T5M9"/>
<dbReference type="GO" id="GO:0005783">
    <property type="term" value="C:endoplasmic reticulum"/>
    <property type="evidence" value="ECO:0007669"/>
    <property type="project" value="TreeGrafter"/>
</dbReference>
<dbReference type="PROSITE" id="PS51257">
    <property type="entry name" value="PROKAR_LIPOPROTEIN"/>
    <property type="match status" value="1"/>
</dbReference>
<dbReference type="KEGG" id="csyr:103257182"/>
<dbReference type="Pfam" id="PF04666">
    <property type="entry name" value="MGAT4_cons"/>
    <property type="match status" value="1"/>
</dbReference>
<dbReference type="PANTHER" id="PTHR12062">
    <property type="entry name" value="N-ACETYLGLUCOSAMINYLTRANSFERASE VI"/>
    <property type="match status" value="1"/>
</dbReference>
<evidence type="ECO:0000313" key="8">
    <source>
        <dbReference type="Proteomes" id="UP000189704"/>
    </source>
</evidence>
<evidence type="ECO:0000256" key="2">
    <source>
        <dbReference type="ARBA" id="ARBA00009090"/>
    </source>
</evidence>
<dbReference type="GO" id="GO:0005793">
    <property type="term" value="C:endoplasmic reticulum-Golgi intermediate compartment"/>
    <property type="evidence" value="ECO:0007669"/>
    <property type="project" value="TreeGrafter"/>
</dbReference>
<keyword evidence="4" id="KW-0333">Golgi apparatus</keyword>
<proteinExistence type="inferred from homology"/>
<comment type="subcellular location">
    <subcellularLocation>
        <location evidence="1">Golgi apparatus membrane</location>
        <topology evidence="1">Single-pass type II membrane protein</topology>
    </subcellularLocation>
</comment>
<evidence type="ECO:0000313" key="9">
    <source>
        <dbReference type="RefSeq" id="XP_008053100.1"/>
    </source>
</evidence>
<dbReference type="GO" id="GO:0006487">
    <property type="term" value="P:protein N-linked glycosylation"/>
    <property type="evidence" value="ECO:0007669"/>
    <property type="project" value="TreeGrafter"/>
</dbReference>
<feature type="domain" description="MGAT4 conserved region" evidence="7">
    <location>
        <begin position="98"/>
        <end position="371"/>
    </location>
</feature>
<dbReference type="GeneID" id="103257182"/>
<protein>
    <submittedName>
        <fullName evidence="9">Alpha-1,3-mannosyl-glycoprotein 4-beta-N-acetylglucosaminyltransferase-like protein MGAT4D</fullName>
    </submittedName>
</protein>
<dbReference type="InterPro" id="IPR057279">
    <property type="entry name" value="MGAT4"/>
</dbReference>
<dbReference type="GO" id="GO:0005795">
    <property type="term" value="C:Golgi stack"/>
    <property type="evidence" value="ECO:0007669"/>
    <property type="project" value="TreeGrafter"/>
</dbReference>
<keyword evidence="8" id="KW-1185">Reference proteome</keyword>
<evidence type="ECO:0000256" key="4">
    <source>
        <dbReference type="ARBA" id="ARBA00023034"/>
    </source>
</evidence>
<reference evidence="9" key="1">
    <citation type="submission" date="2025-08" db="UniProtKB">
        <authorList>
            <consortium name="RefSeq"/>
        </authorList>
    </citation>
    <scope>IDENTIFICATION</scope>
</reference>
<feature type="coiled-coil region" evidence="5">
    <location>
        <begin position="42"/>
        <end position="73"/>
    </location>
</feature>
<evidence type="ECO:0000256" key="6">
    <source>
        <dbReference type="SAM" id="MobiDB-lite"/>
    </source>
</evidence>
<evidence type="ECO:0000256" key="3">
    <source>
        <dbReference type="ARBA" id="ARBA00022968"/>
    </source>
</evidence>
<organism evidence="8 9">
    <name type="scientific">Carlito syrichta</name>
    <name type="common">Philippine tarsier</name>
    <name type="synonym">Tarsius syrichta</name>
    <dbReference type="NCBI Taxonomy" id="1868482"/>
    <lineage>
        <taxon>Eukaryota</taxon>
        <taxon>Metazoa</taxon>
        <taxon>Chordata</taxon>
        <taxon>Craniata</taxon>
        <taxon>Vertebrata</taxon>
        <taxon>Euteleostomi</taxon>
        <taxon>Mammalia</taxon>
        <taxon>Eutheria</taxon>
        <taxon>Euarchontoglires</taxon>
        <taxon>Primates</taxon>
        <taxon>Haplorrhini</taxon>
        <taxon>Tarsiiformes</taxon>
        <taxon>Tarsiidae</taxon>
        <taxon>Carlito</taxon>
    </lineage>
</organism>
<feature type="region of interest" description="Disordered" evidence="6">
    <location>
        <begin position="372"/>
        <end position="392"/>
    </location>
</feature>
<comment type="similarity">
    <text evidence="2">Belongs to the glycosyltransferase 54 family.</text>
</comment>
<evidence type="ECO:0000256" key="5">
    <source>
        <dbReference type="SAM" id="Coils"/>
    </source>
</evidence>
<accession>A0A1U7T5M9</accession>
<dbReference type="GO" id="GO:0008375">
    <property type="term" value="F:acetylglucosaminyltransferase activity"/>
    <property type="evidence" value="ECO:0007669"/>
    <property type="project" value="TreeGrafter"/>
</dbReference>
<name>A0A1U7T5M9_CARSF</name>
<dbReference type="GO" id="GO:0000139">
    <property type="term" value="C:Golgi membrane"/>
    <property type="evidence" value="ECO:0007669"/>
    <property type="project" value="UniProtKB-SubCell"/>
</dbReference>
<evidence type="ECO:0000259" key="7">
    <source>
        <dbReference type="Pfam" id="PF04666"/>
    </source>
</evidence>
<sequence length="525" mass="59381">MRPKHVNLWMALVAAVLFSFSCFSIIKLIRTSNQLINCQSHVLEFKENMRHLKNKAENNRQKLITILTQIRHEIAQRANVAENLVQRKPDTLSKNETVYNTFEALKFFLPHLRKEGRVYPDVIIGKGKTGVSFALGISTVNRGNHSYLKQTLTSVVSRMTLSEEKDSVVIVSIADSDKDYIHSVVDMIRKRFKKQVKSGSLEVISVPAFLYPDLSNVKQPTEDSQLKSRRIKQVLDFCILMLYAQPKAMYYLQLEDDVIAKKMYLTKITDFVHHMTSSNWLYLKFSMLGFIGKLFRSEDLPDFVRFFLMFYKEKPIDLLLNDFFQVKMCDSGESLKICQQRMKEICVQYKPSLFQHVGIHSSFPGREQHLQVQADGTDPPGGGGCGGDSSLAAPWTRRVEPGARRWGGSESAGCNPRRPQLLETPDRLRPVDSRSDTFAHLIHSIGPGHREEAFAWDLDANGSRALEGGEDSKNSLILLLGFPDGPETLVLHVLLQSGSHRLPLTDGLAVSVTLFPVTLFLSLIL</sequence>
<dbReference type="PANTHER" id="PTHR12062:SF10">
    <property type="entry name" value="ALPHA-1,3-MANNOSYL-GLYCOPROTEIN 4-BETA-N-ACETYLGLUCOSAMINYLTRANSFERASE-LIKE PROTEIN MGAT4D"/>
    <property type="match status" value="1"/>
</dbReference>